<evidence type="ECO:0000313" key="2">
    <source>
        <dbReference type="Proteomes" id="UP000805193"/>
    </source>
</evidence>
<feature type="non-terminal residue" evidence="1">
    <location>
        <position position="1"/>
    </location>
</feature>
<protein>
    <submittedName>
        <fullName evidence="1">Uncharacterized protein</fullName>
    </submittedName>
</protein>
<dbReference type="EMBL" id="JABSTQ010005859">
    <property type="protein sequence ID" value="KAG0438411.1"/>
    <property type="molecule type" value="Genomic_DNA"/>
</dbReference>
<proteinExistence type="predicted"/>
<evidence type="ECO:0000313" key="1">
    <source>
        <dbReference type="EMBL" id="KAG0438411.1"/>
    </source>
</evidence>
<gene>
    <name evidence="1" type="ORF">HPB47_017020</name>
</gene>
<dbReference type="Proteomes" id="UP000805193">
    <property type="component" value="Unassembled WGS sequence"/>
</dbReference>
<sequence length="98" mass="10759">QRAARLRFRETDGLVPLESDGAKGITWQPVRPARFVASSQLDNEGPEKQVSLPSCPTGGISANPGRWLDGALLTRRQGHRIASLWVYGDSSADNETQW</sequence>
<name>A0AC60QPD5_IXOPE</name>
<keyword evidence="2" id="KW-1185">Reference proteome</keyword>
<accession>A0AC60QPD5</accession>
<organism evidence="1 2">
    <name type="scientific">Ixodes persulcatus</name>
    <name type="common">Taiga tick</name>
    <dbReference type="NCBI Taxonomy" id="34615"/>
    <lineage>
        <taxon>Eukaryota</taxon>
        <taxon>Metazoa</taxon>
        <taxon>Ecdysozoa</taxon>
        <taxon>Arthropoda</taxon>
        <taxon>Chelicerata</taxon>
        <taxon>Arachnida</taxon>
        <taxon>Acari</taxon>
        <taxon>Parasitiformes</taxon>
        <taxon>Ixodida</taxon>
        <taxon>Ixodoidea</taxon>
        <taxon>Ixodidae</taxon>
        <taxon>Ixodinae</taxon>
        <taxon>Ixodes</taxon>
    </lineage>
</organism>
<reference evidence="1 2" key="1">
    <citation type="journal article" date="2020" name="Cell">
        <title>Large-Scale Comparative Analyses of Tick Genomes Elucidate Their Genetic Diversity and Vector Capacities.</title>
        <authorList>
            <consortium name="Tick Genome and Microbiome Consortium (TIGMIC)"/>
            <person name="Jia N."/>
            <person name="Wang J."/>
            <person name="Shi W."/>
            <person name="Du L."/>
            <person name="Sun Y."/>
            <person name="Zhan W."/>
            <person name="Jiang J.F."/>
            <person name="Wang Q."/>
            <person name="Zhang B."/>
            <person name="Ji P."/>
            <person name="Bell-Sakyi L."/>
            <person name="Cui X.M."/>
            <person name="Yuan T.T."/>
            <person name="Jiang B.G."/>
            <person name="Yang W.F."/>
            <person name="Lam T.T."/>
            <person name="Chang Q.C."/>
            <person name="Ding S.J."/>
            <person name="Wang X.J."/>
            <person name="Zhu J.G."/>
            <person name="Ruan X.D."/>
            <person name="Zhao L."/>
            <person name="Wei J.T."/>
            <person name="Ye R.Z."/>
            <person name="Que T.C."/>
            <person name="Du C.H."/>
            <person name="Zhou Y.H."/>
            <person name="Cheng J.X."/>
            <person name="Dai P.F."/>
            <person name="Guo W.B."/>
            <person name="Han X.H."/>
            <person name="Huang E.J."/>
            <person name="Li L.F."/>
            <person name="Wei W."/>
            <person name="Gao Y.C."/>
            <person name="Liu J.Z."/>
            <person name="Shao H.Z."/>
            <person name="Wang X."/>
            <person name="Wang C.C."/>
            <person name="Yang T.C."/>
            <person name="Huo Q.B."/>
            <person name="Li W."/>
            <person name="Chen H.Y."/>
            <person name="Chen S.E."/>
            <person name="Zhou L.G."/>
            <person name="Ni X.B."/>
            <person name="Tian J.H."/>
            <person name="Sheng Y."/>
            <person name="Liu T."/>
            <person name="Pan Y.S."/>
            <person name="Xia L.Y."/>
            <person name="Li J."/>
            <person name="Zhao F."/>
            <person name="Cao W.C."/>
        </authorList>
    </citation>
    <scope>NUCLEOTIDE SEQUENCE [LARGE SCALE GENOMIC DNA]</scope>
    <source>
        <strain evidence="1">Iper-2018</strain>
    </source>
</reference>
<comment type="caution">
    <text evidence="1">The sequence shown here is derived from an EMBL/GenBank/DDBJ whole genome shotgun (WGS) entry which is preliminary data.</text>
</comment>